<dbReference type="SMART" id="SM00388">
    <property type="entry name" value="HisKA"/>
    <property type="match status" value="1"/>
</dbReference>
<dbReference type="PANTHER" id="PTHR43047:SF72">
    <property type="entry name" value="OSMOSENSING HISTIDINE PROTEIN KINASE SLN1"/>
    <property type="match status" value="1"/>
</dbReference>
<dbReference type="InterPro" id="IPR005330">
    <property type="entry name" value="MHYT_dom"/>
</dbReference>
<dbReference type="PROSITE" id="PS50110">
    <property type="entry name" value="RESPONSE_REGULATORY"/>
    <property type="match status" value="1"/>
</dbReference>
<keyword evidence="12" id="KW-0472">Membrane</keyword>
<dbReference type="Pfam" id="PF03707">
    <property type="entry name" value="MHYT"/>
    <property type="match status" value="2"/>
</dbReference>
<dbReference type="FunFam" id="3.30.565.10:FF:000010">
    <property type="entry name" value="Sensor histidine kinase RcsC"/>
    <property type="match status" value="1"/>
</dbReference>
<evidence type="ECO:0000256" key="12">
    <source>
        <dbReference type="PROSITE-ProRule" id="PRU00244"/>
    </source>
</evidence>
<name>A0A6M0P490_9BACI</name>
<feature type="domain" description="Histidine kinase" evidence="13">
    <location>
        <begin position="662"/>
        <end position="877"/>
    </location>
</feature>
<dbReference type="SUPFAM" id="SSF55785">
    <property type="entry name" value="PYP-like sensor domain (PAS domain)"/>
    <property type="match status" value="3"/>
</dbReference>
<feature type="modified residue" description="4-aspartylphosphate" evidence="11">
    <location>
        <position position="952"/>
    </location>
</feature>
<dbReference type="Proteomes" id="UP000476934">
    <property type="component" value="Unassembled WGS sequence"/>
</dbReference>
<proteinExistence type="inferred from homology"/>
<keyword evidence="8" id="KW-0067">ATP-binding</keyword>
<dbReference type="SMART" id="SM00387">
    <property type="entry name" value="HATPase_c"/>
    <property type="match status" value="1"/>
</dbReference>
<feature type="transmembrane region" description="Helical" evidence="12">
    <location>
        <begin position="42"/>
        <end position="62"/>
    </location>
</feature>
<dbReference type="InterPro" id="IPR005467">
    <property type="entry name" value="His_kinase_dom"/>
</dbReference>
<dbReference type="GO" id="GO:0005524">
    <property type="term" value="F:ATP binding"/>
    <property type="evidence" value="ECO:0007669"/>
    <property type="project" value="UniProtKB-KW"/>
</dbReference>
<evidence type="ECO:0000313" key="17">
    <source>
        <dbReference type="EMBL" id="NEY19391.1"/>
    </source>
</evidence>
<evidence type="ECO:0000259" key="14">
    <source>
        <dbReference type="PROSITE" id="PS50110"/>
    </source>
</evidence>
<evidence type="ECO:0000259" key="16">
    <source>
        <dbReference type="PROSITE" id="PS50924"/>
    </source>
</evidence>
<evidence type="ECO:0000256" key="7">
    <source>
        <dbReference type="ARBA" id="ARBA00022777"/>
    </source>
</evidence>
<dbReference type="InterPro" id="IPR004358">
    <property type="entry name" value="Sig_transdc_His_kin-like_C"/>
</dbReference>
<evidence type="ECO:0000256" key="6">
    <source>
        <dbReference type="ARBA" id="ARBA00022741"/>
    </source>
</evidence>
<dbReference type="PRINTS" id="PR00344">
    <property type="entry name" value="BCTRLSENSOR"/>
</dbReference>
<dbReference type="Pfam" id="PF02518">
    <property type="entry name" value="HATPase_c"/>
    <property type="match status" value="1"/>
</dbReference>
<feature type="transmembrane region" description="Helical" evidence="12">
    <location>
        <begin position="12"/>
        <end position="30"/>
    </location>
</feature>
<keyword evidence="12" id="KW-0812">Transmembrane</keyword>
<dbReference type="CDD" id="cd17546">
    <property type="entry name" value="REC_hyHK_CKI1_RcsC-like"/>
    <property type="match status" value="1"/>
</dbReference>
<dbReference type="Gene3D" id="3.30.565.10">
    <property type="entry name" value="Histidine kinase-like ATPase, C-terminal domain"/>
    <property type="match status" value="1"/>
</dbReference>
<dbReference type="SUPFAM" id="SSF52172">
    <property type="entry name" value="CheY-like"/>
    <property type="match status" value="1"/>
</dbReference>
<dbReference type="PROSITE" id="PS50113">
    <property type="entry name" value="PAC"/>
    <property type="match status" value="1"/>
</dbReference>
<dbReference type="EMBL" id="JAAIWK010000005">
    <property type="protein sequence ID" value="NEY19391.1"/>
    <property type="molecule type" value="Genomic_DNA"/>
</dbReference>
<dbReference type="PROSITE" id="PS50924">
    <property type="entry name" value="MHYT"/>
    <property type="match status" value="1"/>
</dbReference>
<keyword evidence="6" id="KW-0547">Nucleotide-binding</keyword>
<dbReference type="Gene3D" id="3.40.50.2300">
    <property type="match status" value="1"/>
</dbReference>
<dbReference type="InterPro" id="IPR000014">
    <property type="entry name" value="PAS"/>
</dbReference>
<dbReference type="SUPFAM" id="SSF55874">
    <property type="entry name" value="ATPase domain of HSP90 chaperone/DNA topoisomerase II/histidine kinase"/>
    <property type="match status" value="1"/>
</dbReference>
<dbReference type="PANTHER" id="PTHR43047">
    <property type="entry name" value="TWO-COMPONENT HISTIDINE PROTEIN KINASE"/>
    <property type="match status" value="1"/>
</dbReference>
<dbReference type="AlphaFoldDB" id="A0A6M0P490"/>
<keyword evidence="4 11" id="KW-0597">Phosphoprotein</keyword>
<dbReference type="RefSeq" id="WP_163173415.1">
    <property type="nucleotide sequence ID" value="NZ_JAAIWK010000005.1"/>
</dbReference>
<dbReference type="CDD" id="cd00082">
    <property type="entry name" value="HisKA"/>
    <property type="match status" value="1"/>
</dbReference>
<dbReference type="PROSITE" id="PS50109">
    <property type="entry name" value="HIS_KIN"/>
    <property type="match status" value="1"/>
</dbReference>
<feature type="domain" description="PAC" evidence="15">
    <location>
        <begin position="466"/>
        <end position="519"/>
    </location>
</feature>
<dbReference type="InterPro" id="IPR036097">
    <property type="entry name" value="HisK_dim/P_sf"/>
</dbReference>
<reference evidence="17 18" key="2">
    <citation type="submission" date="2020-03" db="EMBL/GenBank/DDBJ databases">
        <title>Bacillus aquiflavi sp. nov., isolated from yellow water of strong flavor Chinese baijiu in Yibin region of China.</title>
        <authorList>
            <person name="Xie J."/>
        </authorList>
    </citation>
    <scope>NUCLEOTIDE SEQUENCE [LARGE SCALE GENOMIC DNA]</scope>
    <source>
        <strain evidence="17 18">Gsoil 114</strain>
    </source>
</reference>
<evidence type="ECO:0000256" key="9">
    <source>
        <dbReference type="ARBA" id="ARBA00023012"/>
    </source>
</evidence>
<dbReference type="GO" id="GO:0009927">
    <property type="term" value="F:histidine phosphotransfer kinase activity"/>
    <property type="evidence" value="ECO:0007669"/>
    <property type="project" value="TreeGrafter"/>
</dbReference>
<comment type="caution">
    <text evidence="17">The sequence shown here is derived from an EMBL/GenBank/DDBJ whole genome shotgun (WGS) entry which is preliminary data.</text>
</comment>
<evidence type="ECO:0000313" key="18">
    <source>
        <dbReference type="Proteomes" id="UP000476934"/>
    </source>
</evidence>
<feature type="domain" description="Response regulatory" evidence="14">
    <location>
        <begin position="901"/>
        <end position="1020"/>
    </location>
</feature>
<dbReference type="InterPro" id="IPR036890">
    <property type="entry name" value="HATPase_C_sf"/>
</dbReference>
<evidence type="ECO:0000256" key="11">
    <source>
        <dbReference type="PROSITE-ProRule" id="PRU00169"/>
    </source>
</evidence>
<dbReference type="Gene3D" id="1.10.287.130">
    <property type="match status" value="1"/>
</dbReference>
<accession>A0A6M0P490</accession>
<dbReference type="GO" id="GO:0005886">
    <property type="term" value="C:plasma membrane"/>
    <property type="evidence" value="ECO:0007669"/>
    <property type="project" value="TreeGrafter"/>
</dbReference>
<dbReference type="SMART" id="SM00091">
    <property type="entry name" value="PAS"/>
    <property type="match status" value="1"/>
</dbReference>
<organism evidence="17 18">
    <name type="scientific">Heyndrickxia ginsengihumi</name>
    <dbReference type="NCBI Taxonomy" id="363870"/>
    <lineage>
        <taxon>Bacteria</taxon>
        <taxon>Bacillati</taxon>
        <taxon>Bacillota</taxon>
        <taxon>Bacilli</taxon>
        <taxon>Bacillales</taxon>
        <taxon>Bacillaceae</taxon>
        <taxon>Heyndrickxia</taxon>
    </lineage>
</organism>
<dbReference type="Pfam" id="PF00512">
    <property type="entry name" value="HisKA"/>
    <property type="match status" value="1"/>
</dbReference>
<feature type="transmembrane region" description="Helical" evidence="12">
    <location>
        <begin position="172"/>
        <end position="192"/>
    </location>
</feature>
<reference evidence="17 18" key="1">
    <citation type="submission" date="2020-02" db="EMBL/GenBank/DDBJ databases">
        <authorList>
            <person name="Feng H."/>
        </authorList>
    </citation>
    <scope>NUCLEOTIDE SEQUENCE [LARGE SCALE GENOMIC DNA]</scope>
    <source>
        <strain evidence="17 18">Gsoil 114</strain>
    </source>
</reference>
<evidence type="ECO:0000259" key="15">
    <source>
        <dbReference type="PROSITE" id="PS50113"/>
    </source>
</evidence>
<keyword evidence="18" id="KW-1185">Reference proteome</keyword>
<keyword evidence="5" id="KW-0808">Transferase</keyword>
<comment type="catalytic activity">
    <reaction evidence="1">
        <text>ATP + protein L-histidine = ADP + protein N-phospho-L-histidine.</text>
        <dbReference type="EC" id="2.7.13.3"/>
    </reaction>
</comment>
<feature type="transmembrane region" description="Helical" evidence="12">
    <location>
        <begin position="136"/>
        <end position="160"/>
    </location>
</feature>
<dbReference type="InterPro" id="IPR001789">
    <property type="entry name" value="Sig_transdc_resp-reg_receiver"/>
</dbReference>
<feature type="transmembrane region" description="Helical" evidence="12">
    <location>
        <begin position="212"/>
        <end position="230"/>
    </location>
</feature>
<dbReference type="EC" id="2.7.13.3" evidence="3"/>
<dbReference type="InterPro" id="IPR003661">
    <property type="entry name" value="HisK_dim/P_dom"/>
</dbReference>
<evidence type="ECO:0000256" key="8">
    <source>
        <dbReference type="ARBA" id="ARBA00022840"/>
    </source>
</evidence>
<dbReference type="InterPro" id="IPR003594">
    <property type="entry name" value="HATPase_dom"/>
</dbReference>
<gene>
    <name evidence="17" type="ORF">G4D61_05335</name>
</gene>
<evidence type="ECO:0000259" key="13">
    <source>
        <dbReference type="PROSITE" id="PS50109"/>
    </source>
</evidence>
<dbReference type="Pfam" id="PF00072">
    <property type="entry name" value="Response_reg"/>
    <property type="match status" value="1"/>
</dbReference>
<feature type="domain" description="MHYT" evidence="16">
    <location>
        <begin position="7"/>
        <end position="193"/>
    </location>
</feature>
<sequence length="1021" mass="116917">MSFTDQLDVHIVILSIIVAIIGAYASLDIISKVYQKRMNGLFTGSIMMGMSICAMHFIGMLARNTHEKMMFNTPLVAGAFMFSILLSFLSFYLLEQLGASLKNLFIASLVMSLSISGMHFIGTLSMYTYIRITYDVKWMFLAILLAWLGSYFAFILSFYLKKQWFLKHLISGGILGIGVTLMHYITMGAITIHENESNNQMIGFKQFSRHNLAFALGIAVLVLIGLIVLFSDLNKYALRKFKETSERTHHSDLRKYKERIKKAQRDLYETIRNQQGMIFKYIKIGDQFVHTICDGDLLYRFGGNPSKVIGKSVFDFLPEYMAKEKVSYYHLAWAGEQVSYEGHLNGIDYLCQLRPVIVNGEVQEVIGSCIDITDKNRAEKKLRYEKEFYQHVLSMMSEAIFVYSAKDEEKIVLNKNVYEFMGIDETAFTELTLADASTQFLEEDGRSSTPESTPISYTLTTGKPLVNKVLGLKRKDSNPIWLSVNTRLLKDEDDAQNSRVMVTMSDITEQKNQENIIKENYALVNTILNSLYIGVLIVAPDGKIVFVNESFCEMFQIDQSAEEMVGQHISTFHAQLFKHVPEGQSRIEEILKKNKATGDEIRISDKRVIYRKYSPFQINNELQDHLWTFEDITSRKRLEDEIIRSKEDAVKASQAKSEFLSKMSHELRTPLNGILGFSQLLELDRTLNQQQQSFVQEILRGGRHLLNLINEVLDLSRIESGKLKVNIEEVNIVNILTECINMLQPLANRRNIRIYSDLTNALDIFIFGDPLRIKQIFINLIDNAIKYNHQNGEVFIHCERRNGEIVFRIKDTGIGISEKEQPNIFEPFYRAKNIKVEGTGIGLSLVKQLVELMNGTIGFASEQDNGSEFWFSIPIDHMPNRPSATIMINQTEIIPQKHAVNILYIEDNHSNIQLIQKILQRVYSNLFLQTALTGEEGIERIRKEEFDLILLDINLPDMSGYDVMKKIQTMAGKKRQPPVIALSAYAMAEDINRAYHEGFSDFIVKPIIISDFLGMIKKYLK</sequence>
<dbReference type="InterPro" id="IPR011006">
    <property type="entry name" value="CheY-like_superfamily"/>
</dbReference>
<evidence type="ECO:0000256" key="3">
    <source>
        <dbReference type="ARBA" id="ARBA00012438"/>
    </source>
</evidence>
<feature type="transmembrane region" description="Helical" evidence="12">
    <location>
        <begin position="74"/>
        <end position="94"/>
    </location>
</feature>
<keyword evidence="7" id="KW-0418">Kinase</keyword>
<dbReference type="CDD" id="cd00130">
    <property type="entry name" value="PAS"/>
    <property type="match status" value="1"/>
</dbReference>
<feature type="transmembrane region" description="Helical" evidence="12">
    <location>
        <begin position="106"/>
        <end position="130"/>
    </location>
</feature>
<keyword evidence="12" id="KW-1133">Transmembrane helix</keyword>
<evidence type="ECO:0000256" key="2">
    <source>
        <dbReference type="ARBA" id="ARBA00006402"/>
    </source>
</evidence>
<dbReference type="Gene3D" id="3.30.450.20">
    <property type="entry name" value="PAS domain"/>
    <property type="match status" value="3"/>
</dbReference>
<evidence type="ECO:0000256" key="10">
    <source>
        <dbReference type="ARBA" id="ARBA00074306"/>
    </source>
</evidence>
<dbReference type="GO" id="GO:0000155">
    <property type="term" value="F:phosphorelay sensor kinase activity"/>
    <property type="evidence" value="ECO:0007669"/>
    <property type="project" value="InterPro"/>
</dbReference>
<evidence type="ECO:0000256" key="4">
    <source>
        <dbReference type="ARBA" id="ARBA00022553"/>
    </source>
</evidence>
<comment type="similarity">
    <text evidence="2">In the N-terminal section; belongs to the phytochrome family.</text>
</comment>
<dbReference type="InterPro" id="IPR000700">
    <property type="entry name" value="PAS-assoc_C"/>
</dbReference>
<dbReference type="Pfam" id="PF13426">
    <property type="entry name" value="PAS_9"/>
    <property type="match status" value="2"/>
</dbReference>
<dbReference type="SUPFAM" id="SSF47384">
    <property type="entry name" value="Homodimeric domain of signal transducing histidine kinase"/>
    <property type="match status" value="1"/>
</dbReference>
<dbReference type="SMART" id="SM00448">
    <property type="entry name" value="REC"/>
    <property type="match status" value="1"/>
</dbReference>
<evidence type="ECO:0000256" key="5">
    <source>
        <dbReference type="ARBA" id="ARBA00022679"/>
    </source>
</evidence>
<dbReference type="InterPro" id="IPR035965">
    <property type="entry name" value="PAS-like_dom_sf"/>
</dbReference>
<keyword evidence="9" id="KW-0902">Two-component regulatory system</keyword>
<evidence type="ECO:0000256" key="1">
    <source>
        <dbReference type="ARBA" id="ARBA00000085"/>
    </source>
</evidence>
<protein>
    <recommendedName>
        <fullName evidence="10">Circadian input-output histidine kinase CikA</fullName>
        <ecNumber evidence="3">2.7.13.3</ecNumber>
    </recommendedName>
</protein>
<dbReference type="NCBIfam" id="TIGR00229">
    <property type="entry name" value="sensory_box"/>
    <property type="match status" value="1"/>
</dbReference>